<dbReference type="Proteomes" id="UP000324705">
    <property type="component" value="Chromosome 5B"/>
</dbReference>
<evidence type="ECO:0000313" key="2">
    <source>
        <dbReference type="EMBL" id="VAI30384.1"/>
    </source>
</evidence>
<keyword evidence="3" id="KW-1185">Reference proteome</keyword>
<evidence type="ECO:0000313" key="3">
    <source>
        <dbReference type="Proteomes" id="UP000324705"/>
    </source>
</evidence>
<dbReference type="PANTHER" id="PTHR31860">
    <property type="entry name" value="HEAT-INDUCIBLE TRANSCRIPTION REPRESSOR (DUF639)-RELATED"/>
    <property type="match status" value="1"/>
</dbReference>
<keyword evidence="1" id="KW-1133">Transmembrane helix</keyword>
<gene>
    <name evidence="2" type="ORF">TRITD_5Bv1G095630</name>
</gene>
<sequence length="177" mass="20266">MQRFYREYYKLLPRDVAQVAVTYIMSKWQRFFLNFWGPFTVSNKKIKSMIIEWVSYALAASLLLAMGAMVRAKQRNIGEICSEVIIDKSSNKMSMESIVEAQHIMKKVHEYVKTTNVVILRLWSIILARSPKEIHMCGGGGEGAAPAALTEEAMLPFCLFPALTMVFQRVRHVVIFL</sequence>
<feature type="transmembrane region" description="Helical" evidence="1">
    <location>
        <begin position="53"/>
        <end position="72"/>
    </location>
</feature>
<organism evidence="2 3">
    <name type="scientific">Triticum turgidum subsp. durum</name>
    <name type="common">Durum wheat</name>
    <name type="synonym">Triticum durum</name>
    <dbReference type="NCBI Taxonomy" id="4567"/>
    <lineage>
        <taxon>Eukaryota</taxon>
        <taxon>Viridiplantae</taxon>
        <taxon>Streptophyta</taxon>
        <taxon>Embryophyta</taxon>
        <taxon>Tracheophyta</taxon>
        <taxon>Spermatophyta</taxon>
        <taxon>Magnoliopsida</taxon>
        <taxon>Liliopsida</taxon>
        <taxon>Poales</taxon>
        <taxon>Poaceae</taxon>
        <taxon>BOP clade</taxon>
        <taxon>Pooideae</taxon>
        <taxon>Triticodae</taxon>
        <taxon>Triticeae</taxon>
        <taxon>Triticinae</taxon>
        <taxon>Triticum</taxon>
    </lineage>
</organism>
<dbReference type="PANTHER" id="PTHR31860:SF5">
    <property type="entry name" value="ARGH (DUF639)"/>
    <property type="match status" value="1"/>
</dbReference>
<accession>A0A9R0X5J2</accession>
<dbReference type="Gramene" id="TRITD5Bv1G095630.1">
    <property type="protein sequence ID" value="TRITD5Bv1G095630.1"/>
    <property type="gene ID" value="TRITD5Bv1G095630"/>
</dbReference>
<dbReference type="Pfam" id="PF04842">
    <property type="entry name" value="DUF639"/>
    <property type="match status" value="1"/>
</dbReference>
<proteinExistence type="predicted"/>
<name>A0A9R0X5J2_TRITD</name>
<dbReference type="EMBL" id="LT934120">
    <property type="protein sequence ID" value="VAI30384.1"/>
    <property type="molecule type" value="Genomic_DNA"/>
</dbReference>
<evidence type="ECO:0000256" key="1">
    <source>
        <dbReference type="SAM" id="Phobius"/>
    </source>
</evidence>
<protein>
    <submittedName>
        <fullName evidence="2">Uncharacterized protein</fullName>
    </submittedName>
</protein>
<keyword evidence="1" id="KW-0812">Transmembrane</keyword>
<dbReference type="AlphaFoldDB" id="A0A9R0X5J2"/>
<dbReference type="InterPro" id="IPR006927">
    <property type="entry name" value="DUF639"/>
</dbReference>
<keyword evidence="1" id="KW-0472">Membrane</keyword>
<reference evidence="2 3" key="1">
    <citation type="submission" date="2017-09" db="EMBL/GenBank/DDBJ databases">
        <authorList>
            <consortium name="International Durum Wheat Genome Sequencing Consortium (IDWGSC)"/>
            <person name="Milanesi L."/>
        </authorList>
    </citation>
    <scope>NUCLEOTIDE SEQUENCE [LARGE SCALE GENOMIC DNA]</scope>
    <source>
        <strain evidence="3">cv. Svevo</strain>
    </source>
</reference>